<sequence length="191" mass="19553">MNDKMKKIGVVLASVAFINLGSVAAYAEAVVGETGDTPTTVTITDATTADLRLDAVPANYAFQTGLKEGTYSIATGTISSPGTIDVSNDRIAQAWSVKATVANNQLTRASAAATFAVNSFEINGVQLVGTGATGIVSKSADTPTSSNNTGTISTPVTTIAIGFTDPSHLLQVNDVLNGTINYQLYNTADAS</sequence>
<evidence type="ECO:0000313" key="2">
    <source>
        <dbReference type="EMBL" id="OTP12386.1"/>
    </source>
</evidence>
<gene>
    <name evidence="2" type="ORF">A5844_000619</name>
</gene>
<dbReference type="AlphaFoldDB" id="A0A2C9XSK0"/>
<dbReference type="RefSeq" id="WP_086283820.1">
    <property type="nucleotide sequence ID" value="NZ_NGMO01000001.1"/>
</dbReference>
<feature type="chain" id="PRO_5013107366" description="WxL domain-containing protein" evidence="1">
    <location>
        <begin position="28"/>
        <end position="191"/>
    </location>
</feature>
<keyword evidence="1" id="KW-0732">Signal</keyword>
<dbReference type="EMBL" id="NGMO01000001">
    <property type="protein sequence ID" value="OTP12386.1"/>
    <property type="molecule type" value="Genomic_DNA"/>
</dbReference>
<proteinExistence type="predicted"/>
<evidence type="ECO:0000256" key="1">
    <source>
        <dbReference type="SAM" id="SignalP"/>
    </source>
</evidence>
<dbReference type="Proteomes" id="UP000194933">
    <property type="component" value="Unassembled WGS sequence"/>
</dbReference>
<reference evidence="2 3" key="1">
    <citation type="submission" date="2017-05" db="EMBL/GenBank/DDBJ databases">
        <title>The Genome Sequence of Enterococcus sp. 10A9_DIV0425.</title>
        <authorList>
            <consortium name="The Broad Institute Genomics Platform"/>
            <consortium name="The Broad Institute Genomic Center for Infectious Diseases"/>
            <person name="Earl A."/>
            <person name="Manson A."/>
            <person name="Schwartman J."/>
            <person name="Gilmore M."/>
            <person name="Abouelleil A."/>
            <person name="Cao P."/>
            <person name="Chapman S."/>
            <person name="Cusick C."/>
            <person name="Shea T."/>
            <person name="Young S."/>
            <person name="Neafsey D."/>
            <person name="Nusbaum C."/>
            <person name="Birren B."/>
        </authorList>
    </citation>
    <scope>NUCLEOTIDE SEQUENCE [LARGE SCALE GENOMIC DNA]</scope>
    <source>
        <strain evidence="2 3">10A9_DIV0425</strain>
    </source>
</reference>
<dbReference type="STRING" id="1987383.A5844_000619"/>
<protein>
    <recommendedName>
        <fullName evidence="4">WxL domain-containing protein</fullName>
    </recommendedName>
</protein>
<feature type="signal peptide" evidence="1">
    <location>
        <begin position="1"/>
        <end position="27"/>
    </location>
</feature>
<evidence type="ECO:0008006" key="4">
    <source>
        <dbReference type="Google" id="ProtNLM"/>
    </source>
</evidence>
<organism evidence="2 3">
    <name type="scientific">Candidatus Enterococcus wittei</name>
    <dbReference type="NCBI Taxonomy" id="1987383"/>
    <lineage>
        <taxon>Bacteria</taxon>
        <taxon>Bacillati</taxon>
        <taxon>Bacillota</taxon>
        <taxon>Bacilli</taxon>
        <taxon>Lactobacillales</taxon>
        <taxon>Enterococcaceae</taxon>
        <taxon>Enterococcus</taxon>
    </lineage>
</organism>
<name>A0A2C9XSK0_9ENTE</name>
<evidence type="ECO:0000313" key="3">
    <source>
        <dbReference type="Proteomes" id="UP000194933"/>
    </source>
</evidence>
<keyword evidence="3" id="KW-1185">Reference proteome</keyword>
<accession>A0A2C9XSK0</accession>
<comment type="caution">
    <text evidence="2">The sequence shown here is derived from an EMBL/GenBank/DDBJ whole genome shotgun (WGS) entry which is preliminary data.</text>
</comment>